<dbReference type="PANTHER" id="PTHR10917">
    <property type="entry name" value="DNA-DIRECTED RNA POLYMERASES I, II, AND III SUBUNIT RPABC3"/>
    <property type="match status" value="1"/>
</dbReference>
<dbReference type="GO" id="GO:0005665">
    <property type="term" value="C:RNA polymerase II, core complex"/>
    <property type="evidence" value="ECO:0007669"/>
    <property type="project" value="TreeGrafter"/>
</dbReference>
<dbReference type="OrthoDB" id="10249565at2759"/>
<gene>
    <name evidence="5" type="ORF">G5I_03578</name>
</gene>
<evidence type="ECO:0000256" key="2">
    <source>
        <dbReference type="ARBA" id="ARBA00008912"/>
    </source>
</evidence>
<dbReference type="InterPro" id="IPR012340">
    <property type="entry name" value="NA-bd_OB-fold"/>
</dbReference>
<dbReference type="SMART" id="SM00658">
    <property type="entry name" value="RPOL8c"/>
    <property type="match status" value="1"/>
</dbReference>
<dbReference type="SUPFAM" id="SSF50249">
    <property type="entry name" value="Nucleic acid-binding proteins"/>
    <property type="match status" value="1"/>
</dbReference>
<organism evidence="6">
    <name type="scientific">Acromyrmex echinatior</name>
    <name type="common">Panamanian leafcutter ant</name>
    <name type="synonym">Acromyrmex octospinosus echinatior</name>
    <dbReference type="NCBI Taxonomy" id="103372"/>
    <lineage>
        <taxon>Eukaryota</taxon>
        <taxon>Metazoa</taxon>
        <taxon>Ecdysozoa</taxon>
        <taxon>Arthropoda</taxon>
        <taxon>Hexapoda</taxon>
        <taxon>Insecta</taxon>
        <taxon>Pterygota</taxon>
        <taxon>Neoptera</taxon>
        <taxon>Endopterygota</taxon>
        <taxon>Hymenoptera</taxon>
        <taxon>Apocrita</taxon>
        <taxon>Aculeata</taxon>
        <taxon>Formicoidea</taxon>
        <taxon>Formicidae</taxon>
        <taxon>Myrmicinae</taxon>
        <taxon>Acromyrmex</taxon>
    </lineage>
</organism>
<evidence type="ECO:0000313" key="5">
    <source>
        <dbReference type="EMBL" id="EGI67705.1"/>
    </source>
</evidence>
<accession>F4WDC5</accession>
<keyword evidence="5" id="KW-0240">DNA-directed RNA polymerase</keyword>
<dbReference type="EMBL" id="GL888087">
    <property type="protein sequence ID" value="EGI67705.1"/>
    <property type="molecule type" value="Genomic_DNA"/>
</dbReference>
<sequence>MALRGARCTEGAEYHGIPAVAEAVARGARFASRAKMAADFGQDPDGRCAAPRRAASSNVQNKDFNERKFGDKFRLVLSTTLREDGYPDGNEWNPMEQEGGSRADSFEYVMSGKVYRIEGDEANNEPSSRLVRTYQRDQRNELSEDREPLCVHSVGNEAGEHSWWYLSFLGALATRLAKVEKSRVIIEKDGRKRHNNNNRRI</sequence>
<reference evidence="5" key="1">
    <citation type="submission" date="2011-02" db="EMBL/GenBank/DDBJ databases">
        <title>The genome of the leaf-cutting ant Acromyrmex echinatior suggests key adaptations to social evolution and fungus farming.</title>
        <authorList>
            <person name="Nygaard S."/>
            <person name="Zhang G."/>
        </authorList>
    </citation>
    <scope>NUCLEOTIDE SEQUENCE</scope>
</reference>
<proteinExistence type="inferred from homology"/>
<protein>
    <submittedName>
        <fullName evidence="5">DNA-directed RNA polymerases I, II, and III subunit RPABC3</fullName>
    </submittedName>
</protein>
<evidence type="ECO:0000313" key="6">
    <source>
        <dbReference type="Proteomes" id="UP000007755"/>
    </source>
</evidence>
<dbReference type="Proteomes" id="UP000007755">
    <property type="component" value="Unassembled WGS sequence"/>
</dbReference>
<dbReference type="Pfam" id="PF03870">
    <property type="entry name" value="RNA_pol_Rpb8"/>
    <property type="match status" value="1"/>
</dbReference>
<dbReference type="InterPro" id="IPR005570">
    <property type="entry name" value="RPABC3"/>
</dbReference>
<dbReference type="GO" id="GO:0005666">
    <property type="term" value="C:RNA polymerase III complex"/>
    <property type="evidence" value="ECO:0007669"/>
    <property type="project" value="TreeGrafter"/>
</dbReference>
<dbReference type="eggNOG" id="KOG3400">
    <property type="taxonomic scope" value="Eukaryota"/>
</dbReference>
<evidence type="ECO:0000256" key="1">
    <source>
        <dbReference type="ARBA" id="ARBA00004123"/>
    </source>
</evidence>
<dbReference type="GO" id="GO:0003899">
    <property type="term" value="F:DNA-directed RNA polymerase activity"/>
    <property type="evidence" value="ECO:0007669"/>
    <property type="project" value="InterPro"/>
</dbReference>
<comment type="subcellular location">
    <subcellularLocation>
        <location evidence="1">Nucleus</location>
    </subcellularLocation>
</comment>
<dbReference type="AlphaFoldDB" id="F4WDC5"/>
<comment type="function">
    <text evidence="4">DNA-dependent RNA polymerase catalyzes the transcription of DNA into RNA using the four ribonucleoside triphosphates as substrates. Common component of RNA polymerases I, II and III which synthesize ribosomal RNA precursors, mRNA precursors and many functional non-coding RNAs, and small RNAs, such as 5S rRNA and tRNAs, respectively.</text>
</comment>
<keyword evidence="6" id="KW-1185">Reference proteome</keyword>
<dbReference type="PANTHER" id="PTHR10917:SF0">
    <property type="entry name" value="DNA-DIRECTED RNA POLYMERASES I, II, AND III SUBUNIT RPABC3"/>
    <property type="match status" value="1"/>
</dbReference>
<dbReference type="Gene3D" id="2.40.50.140">
    <property type="entry name" value="Nucleic acid-binding proteins"/>
    <property type="match status" value="1"/>
</dbReference>
<dbReference type="GO" id="GO:0006351">
    <property type="term" value="P:DNA-templated transcription"/>
    <property type="evidence" value="ECO:0007669"/>
    <property type="project" value="InterPro"/>
</dbReference>
<dbReference type="GO" id="GO:0005736">
    <property type="term" value="C:RNA polymerase I complex"/>
    <property type="evidence" value="ECO:0007669"/>
    <property type="project" value="TreeGrafter"/>
</dbReference>
<dbReference type="STRING" id="103372.F4WDC5"/>
<comment type="similarity">
    <text evidence="2">Belongs to the eukaryotic RPB8 RNA polymerase subunit family.</text>
</comment>
<evidence type="ECO:0000256" key="4">
    <source>
        <dbReference type="ARBA" id="ARBA00044496"/>
    </source>
</evidence>
<keyword evidence="3" id="KW-0539">Nucleus</keyword>
<keyword evidence="5" id="KW-0804">Transcription</keyword>
<name>F4WDC5_ACREC</name>
<dbReference type="InParanoid" id="F4WDC5"/>
<evidence type="ECO:0000256" key="3">
    <source>
        <dbReference type="ARBA" id="ARBA00023242"/>
    </source>
</evidence>